<name>A7GYG3_CAMC5</name>
<evidence type="ECO:0000256" key="7">
    <source>
        <dbReference type="SAM" id="Phobius"/>
    </source>
</evidence>
<feature type="transmembrane region" description="Helical" evidence="7">
    <location>
        <begin position="84"/>
        <end position="107"/>
    </location>
</feature>
<keyword evidence="4" id="KW-0378">Hydrolase</keyword>
<dbReference type="RefSeq" id="WP_009650434.1">
    <property type="nucleotide sequence ID" value="NC_009715.2"/>
</dbReference>
<keyword evidence="5 7" id="KW-1133">Transmembrane helix</keyword>
<dbReference type="PANTHER" id="PTHR43731:SF14">
    <property type="entry name" value="PRESENILIN-ASSOCIATED RHOMBOID-LIKE PROTEIN, MITOCHONDRIAL"/>
    <property type="match status" value="1"/>
</dbReference>
<accession>A7GYG3</accession>
<keyword evidence="3 7" id="KW-0812">Transmembrane</keyword>
<dbReference type="KEGG" id="ccv:CCV52592_1090"/>
<evidence type="ECO:0000259" key="8">
    <source>
        <dbReference type="Pfam" id="PF01694"/>
    </source>
</evidence>
<feature type="transmembrane region" description="Helical" evidence="7">
    <location>
        <begin position="113"/>
        <end position="132"/>
    </location>
</feature>
<keyword evidence="6 7" id="KW-0472">Membrane</keyword>
<dbReference type="GO" id="GO:0016020">
    <property type="term" value="C:membrane"/>
    <property type="evidence" value="ECO:0007669"/>
    <property type="project" value="UniProtKB-SubCell"/>
</dbReference>
<evidence type="ECO:0000313" key="9">
    <source>
        <dbReference type="EMBL" id="EAU00154.1"/>
    </source>
</evidence>
<feature type="transmembrane region" description="Helical" evidence="7">
    <location>
        <begin position="139"/>
        <end position="155"/>
    </location>
</feature>
<evidence type="ECO:0000256" key="1">
    <source>
        <dbReference type="ARBA" id="ARBA00004141"/>
    </source>
</evidence>
<feature type="transmembrane region" description="Helical" evidence="7">
    <location>
        <begin position="50"/>
        <end position="72"/>
    </location>
</feature>
<evidence type="ECO:0000256" key="4">
    <source>
        <dbReference type="ARBA" id="ARBA00022801"/>
    </source>
</evidence>
<protein>
    <submittedName>
        <fullName evidence="9">Hypothetical membrane protein (Rhomboid family)</fullName>
    </submittedName>
</protein>
<dbReference type="Pfam" id="PF01694">
    <property type="entry name" value="Rhomboid"/>
    <property type="match status" value="1"/>
</dbReference>
<dbReference type="SUPFAM" id="SSF144091">
    <property type="entry name" value="Rhomboid-like"/>
    <property type="match status" value="1"/>
</dbReference>
<comment type="similarity">
    <text evidence="2">Belongs to the peptidase S54 family.</text>
</comment>
<evidence type="ECO:0000256" key="3">
    <source>
        <dbReference type="ARBA" id="ARBA00022692"/>
    </source>
</evidence>
<evidence type="ECO:0000256" key="5">
    <source>
        <dbReference type="ARBA" id="ARBA00022989"/>
    </source>
</evidence>
<dbReference type="OrthoDB" id="9813074at2"/>
<comment type="subcellular location">
    <subcellularLocation>
        <location evidence="1">Membrane</location>
        <topology evidence="1">Multi-pass membrane protein</topology>
    </subcellularLocation>
</comment>
<organism evidence="9 10">
    <name type="scientific">Campylobacter curvus (strain 525.92)</name>
    <dbReference type="NCBI Taxonomy" id="360105"/>
    <lineage>
        <taxon>Bacteria</taxon>
        <taxon>Pseudomonadati</taxon>
        <taxon>Campylobacterota</taxon>
        <taxon>Epsilonproteobacteria</taxon>
        <taxon>Campylobacterales</taxon>
        <taxon>Campylobacteraceae</taxon>
        <taxon>Campylobacter</taxon>
    </lineage>
</organism>
<keyword evidence="10" id="KW-1185">Reference proteome</keyword>
<evidence type="ECO:0000256" key="2">
    <source>
        <dbReference type="ARBA" id="ARBA00009045"/>
    </source>
</evidence>
<proteinExistence type="inferred from homology"/>
<reference evidence="9" key="1">
    <citation type="submission" date="2016-07" db="EMBL/GenBank/DDBJ databases">
        <title>Comparative genomics of the Campylobacter concisus group.</title>
        <authorList>
            <person name="Miller W.G."/>
            <person name="Yee E."/>
            <person name="Chapman M.H."/>
            <person name="Huynh S."/>
            <person name="Bono J.L."/>
            <person name="On S.L.W."/>
            <person name="StLeger J."/>
            <person name="Foster G."/>
            <person name="Parker C.T."/>
        </authorList>
    </citation>
    <scope>NUCLEOTIDE SEQUENCE</scope>
    <source>
        <strain evidence="9">525.92</strain>
    </source>
</reference>
<dbReference type="InterPro" id="IPR022764">
    <property type="entry name" value="Peptidase_S54_rhomboid_dom"/>
</dbReference>
<dbReference type="STRING" id="360105.CCV52592_1090"/>
<dbReference type="InterPro" id="IPR035952">
    <property type="entry name" value="Rhomboid-like_sf"/>
</dbReference>
<feature type="domain" description="Peptidase S54 rhomboid" evidence="8">
    <location>
        <begin position="49"/>
        <end position="180"/>
    </location>
</feature>
<dbReference type="PANTHER" id="PTHR43731">
    <property type="entry name" value="RHOMBOID PROTEASE"/>
    <property type="match status" value="1"/>
</dbReference>
<evidence type="ECO:0000313" key="10">
    <source>
        <dbReference type="Proteomes" id="UP000006380"/>
    </source>
</evidence>
<dbReference type="Proteomes" id="UP000006380">
    <property type="component" value="Chromosome"/>
</dbReference>
<evidence type="ECO:0000256" key="6">
    <source>
        <dbReference type="ARBA" id="ARBA00023136"/>
    </source>
</evidence>
<dbReference type="AlphaFoldDB" id="A7GYG3"/>
<dbReference type="GO" id="GO:0004252">
    <property type="term" value="F:serine-type endopeptidase activity"/>
    <property type="evidence" value="ECO:0007669"/>
    <property type="project" value="InterPro"/>
</dbReference>
<dbReference type="InterPro" id="IPR050925">
    <property type="entry name" value="Rhomboid_protease_S54"/>
</dbReference>
<dbReference type="Gene3D" id="1.20.1540.10">
    <property type="entry name" value="Rhomboid-like"/>
    <property type="match status" value="1"/>
</dbReference>
<gene>
    <name evidence="9" type="ORF">CCV52592_1090</name>
</gene>
<dbReference type="EMBL" id="CP000767">
    <property type="protein sequence ID" value="EAU00154.1"/>
    <property type="molecule type" value="Genomic_DNA"/>
</dbReference>
<dbReference type="HOGENOM" id="CLU_055068_4_2_7"/>
<sequence length="184" mass="20146">MRVTYALIALNLAVYGFVNFSASSSSLESMLGLNIGFFTFEWPLLLQPLTSMFMHGSPSHIAMNMVVLFQFGSVLERYLGSLRFFLVYMIGGVLTSLLSLSYIYYAYVSDGSFVNLVGASGAICVLLGVLAFLDKSSRLGLVIAILLMSFVPLAFGVNIAWYAHIIGFVLGFLYAKIAFKRAVV</sequence>